<dbReference type="PANTHER" id="PTHR43393">
    <property type="entry name" value="CYTOKININ RIBOSIDE 5'-MONOPHOSPHATE PHOSPHORIBOHYDROLASE"/>
    <property type="match status" value="1"/>
</dbReference>
<sequence length="251" mass="28720">MDHPPKQPKPKVRSSQQEIRFLQGPHSRSFELLRLGRISWEFLRGFRKLHFIGPCVTFFGSARFEEDHPYYELARQAAAEVAKKGFTIMTGGGPGIMEAANRGAKDVGGRSFGCGIQLPFEQSGNPYLDDWLYFRYFFVRKVMLVKYSYAFVIMPGGFGTMDEIFETLTLIQTGKIRNFPVILMGTEYWNPIIEYIETTMTEVGTISVTDRQLITVTDDIDEMLAVLDENAIEQFGLHYKAPRKSKFLREG</sequence>
<dbReference type="OrthoDB" id="9801098at2"/>
<dbReference type="PANTHER" id="PTHR43393:SF2">
    <property type="entry name" value="CYTOKININ RIBOSIDE 5'-MONOPHOSPHATE PHOSPHORIBOHYDROLASE"/>
    <property type="match status" value="1"/>
</dbReference>
<dbReference type="GO" id="GO:0005829">
    <property type="term" value="C:cytosol"/>
    <property type="evidence" value="ECO:0007669"/>
    <property type="project" value="TreeGrafter"/>
</dbReference>
<name>A0A2Z4FKB1_9DELT</name>
<accession>A0A2Z4FKB1</accession>
<dbReference type="EC" id="3.2.2.n1" evidence="1"/>
<dbReference type="Proteomes" id="UP000249799">
    <property type="component" value="Chromosome"/>
</dbReference>
<keyword evidence="1" id="KW-0378">Hydrolase</keyword>
<dbReference type="GO" id="GO:0016787">
    <property type="term" value="F:hydrolase activity"/>
    <property type="evidence" value="ECO:0007669"/>
    <property type="project" value="UniProtKB-KW"/>
</dbReference>
<keyword evidence="3" id="KW-1185">Reference proteome</keyword>
<reference evidence="2 3" key="1">
    <citation type="submission" date="2018-06" db="EMBL/GenBank/DDBJ databases">
        <title>Lujinxingia sediminis gen. nov. sp. nov., a new facultative anaerobic member of the class Deltaproteobacteria, and proposal of Lujinxingaceae fam. nov.</title>
        <authorList>
            <person name="Guo L.-Y."/>
            <person name="Li C.-M."/>
            <person name="Wang S."/>
            <person name="Du Z.-J."/>
        </authorList>
    </citation>
    <scope>NUCLEOTIDE SEQUENCE [LARGE SCALE GENOMIC DNA]</scope>
    <source>
        <strain evidence="2 3">FA350</strain>
    </source>
</reference>
<dbReference type="AlphaFoldDB" id="A0A2Z4FKB1"/>
<gene>
    <name evidence="2" type="ORF">DN745_08555</name>
</gene>
<dbReference type="KEGG" id="bsed:DN745_08555"/>
<dbReference type="InterPro" id="IPR052341">
    <property type="entry name" value="LOG_family_nucleotidases"/>
</dbReference>
<protein>
    <recommendedName>
        <fullName evidence="1">Cytokinin riboside 5'-monophosphate phosphoribohydrolase</fullName>
        <ecNumber evidence="1">3.2.2.n1</ecNumber>
    </recommendedName>
</protein>
<evidence type="ECO:0000313" key="2">
    <source>
        <dbReference type="EMBL" id="AWV89383.1"/>
    </source>
</evidence>
<dbReference type="InterPro" id="IPR005269">
    <property type="entry name" value="LOG"/>
</dbReference>
<dbReference type="GO" id="GO:0009691">
    <property type="term" value="P:cytokinin biosynthetic process"/>
    <property type="evidence" value="ECO:0007669"/>
    <property type="project" value="UniProtKB-UniRule"/>
</dbReference>
<proteinExistence type="inferred from homology"/>
<keyword evidence="1" id="KW-0203">Cytokinin biosynthesis</keyword>
<dbReference type="RefSeq" id="WP_111333857.1">
    <property type="nucleotide sequence ID" value="NZ_CP030032.1"/>
</dbReference>
<dbReference type="NCBIfam" id="TIGR00730">
    <property type="entry name" value="Rossman fold protein, TIGR00730 family"/>
    <property type="match status" value="1"/>
</dbReference>
<dbReference type="InterPro" id="IPR031100">
    <property type="entry name" value="LOG_fam"/>
</dbReference>
<comment type="similarity">
    <text evidence="1">Belongs to the LOG family.</text>
</comment>
<evidence type="ECO:0000256" key="1">
    <source>
        <dbReference type="RuleBase" id="RU363015"/>
    </source>
</evidence>
<dbReference type="EMBL" id="CP030032">
    <property type="protein sequence ID" value="AWV89383.1"/>
    <property type="molecule type" value="Genomic_DNA"/>
</dbReference>
<evidence type="ECO:0000313" key="3">
    <source>
        <dbReference type="Proteomes" id="UP000249799"/>
    </source>
</evidence>
<dbReference type="SUPFAM" id="SSF102405">
    <property type="entry name" value="MCP/YpsA-like"/>
    <property type="match status" value="1"/>
</dbReference>
<organism evidence="2 3">
    <name type="scientific">Bradymonas sediminis</name>
    <dbReference type="NCBI Taxonomy" id="1548548"/>
    <lineage>
        <taxon>Bacteria</taxon>
        <taxon>Deltaproteobacteria</taxon>
        <taxon>Bradymonadales</taxon>
        <taxon>Bradymonadaceae</taxon>
        <taxon>Bradymonas</taxon>
    </lineage>
</organism>
<dbReference type="Pfam" id="PF03641">
    <property type="entry name" value="Lysine_decarbox"/>
    <property type="match status" value="1"/>
</dbReference>
<dbReference type="Gene3D" id="3.40.50.450">
    <property type="match status" value="1"/>
</dbReference>